<dbReference type="Proteomes" id="UP001201812">
    <property type="component" value="Unassembled WGS sequence"/>
</dbReference>
<sequence length="78" mass="8699">MCTRCELLSCFGRYFDDLSCSSAERFLLDDCLGRPILPARRRYEQAVSACDPCHPYGLAVDSSAVSLLLFGAPYREIS</sequence>
<name>A0AAD4RAX2_9BILA</name>
<comment type="caution">
    <text evidence="1">The sequence shown here is derived from an EMBL/GenBank/DDBJ whole genome shotgun (WGS) entry which is preliminary data.</text>
</comment>
<gene>
    <name evidence="1" type="ORF">DdX_04184</name>
</gene>
<evidence type="ECO:0000313" key="2">
    <source>
        <dbReference type="Proteomes" id="UP001201812"/>
    </source>
</evidence>
<accession>A0AAD4RAX2</accession>
<proteinExistence type="predicted"/>
<organism evidence="1 2">
    <name type="scientific">Ditylenchus destructor</name>
    <dbReference type="NCBI Taxonomy" id="166010"/>
    <lineage>
        <taxon>Eukaryota</taxon>
        <taxon>Metazoa</taxon>
        <taxon>Ecdysozoa</taxon>
        <taxon>Nematoda</taxon>
        <taxon>Chromadorea</taxon>
        <taxon>Rhabditida</taxon>
        <taxon>Tylenchina</taxon>
        <taxon>Tylenchomorpha</taxon>
        <taxon>Sphaerularioidea</taxon>
        <taxon>Anguinidae</taxon>
        <taxon>Anguininae</taxon>
        <taxon>Ditylenchus</taxon>
    </lineage>
</organism>
<dbReference type="EMBL" id="JAKKPZ010000004">
    <property type="protein sequence ID" value="KAI1721897.1"/>
    <property type="molecule type" value="Genomic_DNA"/>
</dbReference>
<reference evidence="1" key="1">
    <citation type="submission" date="2022-01" db="EMBL/GenBank/DDBJ databases">
        <title>Genome Sequence Resource for Two Populations of Ditylenchus destructor, the Migratory Endoparasitic Phytonematode.</title>
        <authorList>
            <person name="Zhang H."/>
            <person name="Lin R."/>
            <person name="Xie B."/>
        </authorList>
    </citation>
    <scope>NUCLEOTIDE SEQUENCE</scope>
    <source>
        <strain evidence="1">BazhouSP</strain>
    </source>
</reference>
<keyword evidence="2" id="KW-1185">Reference proteome</keyword>
<dbReference type="AlphaFoldDB" id="A0AAD4RAX2"/>
<protein>
    <submittedName>
        <fullName evidence="1">Uncharacterized protein</fullName>
    </submittedName>
</protein>
<evidence type="ECO:0000313" key="1">
    <source>
        <dbReference type="EMBL" id="KAI1721897.1"/>
    </source>
</evidence>